<dbReference type="InterPro" id="IPR050886">
    <property type="entry name" value="RNA-binding_reg"/>
</dbReference>
<dbReference type="Pfam" id="PF00076">
    <property type="entry name" value="RRM_1"/>
    <property type="match status" value="1"/>
</dbReference>
<dbReference type="SUPFAM" id="SSF54928">
    <property type="entry name" value="RNA-binding domain, RBD"/>
    <property type="match status" value="1"/>
</dbReference>
<protein>
    <recommendedName>
        <fullName evidence="3">RRM domain-containing protein</fullName>
    </recommendedName>
</protein>
<dbReference type="Gene3D" id="3.30.70.330">
    <property type="match status" value="1"/>
</dbReference>
<dbReference type="EMBL" id="QKWP01001549">
    <property type="protein sequence ID" value="RIB08126.1"/>
    <property type="molecule type" value="Genomic_DNA"/>
</dbReference>
<comment type="caution">
    <text evidence="4">The sequence shown here is derived from an EMBL/GenBank/DDBJ whole genome shotgun (WGS) entry which is preliminary data.</text>
</comment>
<name>A0A397ULW2_9GLOM</name>
<dbReference type="CDD" id="cd21608">
    <property type="entry name" value="RRM2_NsCP33_like"/>
    <property type="match status" value="1"/>
</dbReference>
<dbReference type="PANTHER" id="PTHR48024:SF60">
    <property type="entry name" value="RNA-BINDING PROTEIN, PUTATIVE (AFU_ORTHOLOGUE AFUA_3G08580)-RELATED"/>
    <property type="match status" value="1"/>
</dbReference>
<dbReference type="Proteomes" id="UP000266673">
    <property type="component" value="Unassembled WGS sequence"/>
</dbReference>
<keyword evidence="5" id="KW-1185">Reference proteome</keyword>
<keyword evidence="1 2" id="KW-0694">RNA-binding</keyword>
<dbReference type="GO" id="GO:0003723">
    <property type="term" value="F:RNA binding"/>
    <property type="evidence" value="ECO:0007669"/>
    <property type="project" value="UniProtKB-UniRule"/>
</dbReference>
<dbReference type="OrthoDB" id="439808at2759"/>
<dbReference type="PANTHER" id="PTHR48024">
    <property type="entry name" value="GEO13361P1-RELATED"/>
    <property type="match status" value="1"/>
</dbReference>
<evidence type="ECO:0000313" key="4">
    <source>
        <dbReference type="EMBL" id="RIB08126.1"/>
    </source>
</evidence>
<evidence type="ECO:0000313" key="5">
    <source>
        <dbReference type="Proteomes" id="UP000266673"/>
    </source>
</evidence>
<dbReference type="STRING" id="44941.A0A397ULW2"/>
<accession>A0A397ULW2</accession>
<evidence type="ECO:0000259" key="3">
    <source>
        <dbReference type="PROSITE" id="PS50102"/>
    </source>
</evidence>
<dbReference type="InterPro" id="IPR012677">
    <property type="entry name" value="Nucleotide-bd_a/b_plait_sf"/>
</dbReference>
<dbReference type="InterPro" id="IPR000504">
    <property type="entry name" value="RRM_dom"/>
</dbReference>
<reference evidence="4 5" key="1">
    <citation type="submission" date="2018-06" db="EMBL/GenBank/DDBJ databases">
        <title>Comparative genomics reveals the genomic features of Rhizophagus irregularis, R. cerebriforme, R. diaphanum and Gigaspora rosea, and their symbiotic lifestyle signature.</title>
        <authorList>
            <person name="Morin E."/>
            <person name="San Clemente H."/>
            <person name="Chen E.C.H."/>
            <person name="De La Providencia I."/>
            <person name="Hainaut M."/>
            <person name="Kuo A."/>
            <person name="Kohler A."/>
            <person name="Murat C."/>
            <person name="Tang N."/>
            <person name="Roy S."/>
            <person name="Loubradou J."/>
            <person name="Henrissat B."/>
            <person name="Grigoriev I.V."/>
            <person name="Corradi N."/>
            <person name="Roux C."/>
            <person name="Martin F.M."/>
        </authorList>
    </citation>
    <scope>NUCLEOTIDE SEQUENCE [LARGE SCALE GENOMIC DNA]</scope>
    <source>
        <strain evidence="4 5">DAOM 194757</strain>
    </source>
</reference>
<feature type="domain" description="RRM" evidence="3">
    <location>
        <begin position="3"/>
        <end position="81"/>
    </location>
</feature>
<dbReference type="InterPro" id="IPR035979">
    <property type="entry name" value="RBD_domain_sf"/>
</dbReference>
<dbReference type="InterPro" id="IPR048289">
    <property type="entry name" value="RRM2_NsCP33-like"/>
</dbReference>
<dbReference type="GO" id="GO:0005634">
    <property type="term" value="C:nucleus"/>
    <property type="evidence" value="ECO:0007669"/>
    <property type="project" value="TreeGrafter"/>
</dbReference>
<proteinExistence type="predicted"/>
<dbReference type="AlphaFoldDB" id="A0A397ULW2"/>
<dbReference type="SMART" id="SM00360">
    <property type="entry name" value="RRM"/>
    <property type="match status" value="1"/>
</dbReference>
<evidence type="ECO:0000256" key="2">
    <source>
        <dbReference type="PROSITE-ProRule" id="PRU00176"/>
    </source>
</evidence>
<dbReference type="PROSITE" id="PS50102">
    <property type="entry name" value="RRM"/>
    <property type="match status" value="1"/>
</dbReference>
<organism evidence="4 5">
    <name type="scientific">Gigaspora rosea</name>
    <dbReference type="NCBI Taxonomy" id="44941"/>
    <lineage>
        <taxon>Eukaryota</taxon>
        <taxon>Fungi</taxon>
        <taxon>Fungi incertae sedis</taxon>
        <taxon>Mucoromycota</taxon>
        <taxon>Glomeromycotina</taxon>
        <taxon>Glomeromycetes</taxon>
        <taxon>Diversisporales</taxon>
        <taxon>Gigasporaceae</taxon>
        <taxon>Gigaspora</taxon>
    </lineage>
</organism>
<gene>
    <name evidence="4" type="ORF">C2G38_2022237</name>
</gene>
<sequence length="157" mass="17544">MSVKLFVGGLSWGTDDYTLRNRFEEYGNVEDAVVICDRDTGRSRGFGFVTFSSNEEAECAIQNMNEQEFDGRTVKVDRASERSSSSSSRPINSYNNNGGVEVIEEVEEVVVDAAEVTVEDTAAVDITIVIKSRNTLSDFVNIHHAFVMYYLFMSNII</sequence>
<evidence type="ECO:0000256" key="1">
    <source>
        <dbReference type="ARBA" id="ARBA00022884"/>
    </source>
</evidence>